<sequence length="344" mass="38224">MGDIAKGVLGGAWTLLVGWILPTALNLSVFWFSVAPSLRHTALAARLWPTTGSSGALLLLAMSLLLGLVLAALQNPLYRVLEGYLLWPSRSYDRGCARHLRSRHDLQDRLALLRLERREEAQADQLSSNDVAELARLRTNSRIARAARKDRRRTAVQRSLLREQLSRYPVDDGQIAPTRLGNAIRRFEEYGHDRFRLDTQVLWNELTGTAPEQVRRQVDLARASVDFFVSLLYGHAVIVIVAAATLCATSANVLTLLVSIAVLGCLIPLWYRAAFAATDEWAAAVRALVNVGRKPLAESLGLALPSSLQEERAMWVLVTKLSRLPYHERAAALDDYRVEPPPTP</sequence>
<evidence type="ECO:0000313" key="3">
    <source>
        <dbReference type="Proteomes" id="UP000037432"/>
    </source>
</evidence>
<feature type="transmembrane region" description="Helical" evidence="1">
    <location>
        <begin position="252"/>
        <end position="271"/>
    </location>
</feature>
<evidence type="ECO:0000256" key="1">
    <source>
        <dbReference type="SAM" id="Phobius"/>
    </source>
</evidence>
<evidence type="ECO:0000313" key="2">
    <source>
        <dbReference type="EMBL" id="KMS74401.1"/>
    </source>
</evidence>
<feature type="transmembrane region" description="Helical" evidence="1">
    <location>
        <begin position="225"/>
        <end position="246"/>
    </location>
</feature>
<keyword evidence="1" id="KW-0472">Membrane</keyword>
<feature type="transmembrane region" description="Helical" evidence="1">
    <location>
        <begin position="12"/>
        <end position="34"/>
    </location>
</feature>
<feature type="transmembrane region" description="Helical" evidence="1">
    <location>
        <begin position="54"/>
        <end position="73"/>
    </location>
</feature>
<name>A0A0J7ZE56_STRVR</name>
<reference evidence="2 3" key="1">
    <citation type="submission" date="2015-06" db="EMBL/GenBank/DDBJ databases">
        <authorList>
            <person name="Ju K.-S."/>
            <person name="Doroghazi J.R."/>
            <person name="Metcalf W.W."/>
        </authorList>
    </citation>
    <scope>NUCLEOTIDE SEQUENCE [LARGE SCALE GENOMIC DNA]</scope>
    <source>
        <strain evidence="2 3">NRRL 3414</strain>
    </source>
</reference>
<dbReference type="Proteomes" id="UP000037432">
    <property type="component" value="Unassembled WGS sequence"/>
</dbReference>
<dbReference type="AlphaFoldDB" id="A0A0J7ZE56"/>
<protein>
    <submittedName>
        <fullName evidence="2">Uncharacterized protein</fullName>
    </submittedName>
</protein>
<dbReference type="EMBL" id="LFNT01000013">
    <property type="protein sequence ID" value="KMS74401.1"/>
    <property type="molecule type" value="Genomic_DNA"/>
</dbReference>
<dbReference type="PATRIC" id="fig|1938.3.peg.4019"/>
<gene>
    <name evidence="2" type="ORF">ACM01_13995</name>
</gene>
<keyword evidence="1" id="KW-0812">Transmembrane</keyword>
<comment type="caution">
    <text evidence="2">The sequence shown here is derived from an EMBL/GenBank/DDBJ whole genome shotgun (WGS) entry which is preliminary data.</text>
</comment>
<dbReference type="OrthoDB" id="4097342at2"/>
<organism evidence="2 3">
    <name type="scientific">Streptomyces viridochromogenes</name>
    <dbReference type="NCBI Taxonomy" id="1938"/>
    <lineage>
        <taxon>Bacteria</taxon>
        <taxon>Bacillati</taxon>
        <taxon>Actinomycetota</taxon>
        <taxon>Actinomycetes</taxon>
        <taxon>Kitasatosporales</taxon>
        <taxon>Streptomycetaceae</taxon>
        <taxon>Streptomyces</taxon>
    </lineage>
</organism>
<proteinExistence type="predicted"/>
<accession>A0A0J7ZE56</accession>
<keyword evidence="1" id="KW-1133">Transmembrane helix</keyword>
<dbReference type="RefSeq" id="WP_048581520.1">
    <property type="nucleotide sequence ID" value="NZ_LFNT01000013.1"/>
</dbReference>